<reference evidence="2" key="1">
    <citation type="journal article" date="2022" name="Mol. Ecol. Resour.">
        <title>The genomes of chicory, endive, great burdock and yacon provide insights into Asteraceae palaeo-polyploidization history and plant inulin production.</title>
        <authorList>
            <person name="Fan W."/>
            <person name="Wang S."/>
            <person name="Wang H."/>
            <person name="Wang A."/>
            <person name="Jiang F."/>
            <person name="Liu H."/>
            <person name="Zhao H."/>
            <person name="Xu D."/>
            <person name="Zhang Y."/>
        </authorList>
    </citation>
    <scope>NUCLEOTIDE SEQUENCE [LARGE SCALE GENOMIC DNA]</scope>
    <source>
        <strain evidence="2">cv. Yunnan</strain>
    </source>
</reference>
<keyword evidence="2" id="KW-1185">Reference proteome</keyword>
<dbReference type="Proteomes" id="UP001056120">
    <property type="component" value="Linkage Group LG06"/>
</dbReference>
<reference evidence="1 2" key="2">
    <citation type="journal article" date="2022" name="Mol. Ecol. Resour.">
        <title>The genomes of chicory, endive, great burdock and yacon provide insights into Asteraceae paleo-polyploidization history and plant inulin production.</title>
        <authorList>
            <person name="Fan W."/>
            <person name="Wang S."/>
            <person name="Wang H."/>
            <person name="Wang A."/>
            <person name="Jiang F."/>
            <person name="Liu H."/>
            <person name="Zhao H."/>
            <person name="Xu D."/>
            <person name="Zhang Y."/>
        </authorList>
    </citation>
    <scope>NUCLEOTIDE SEQUENCE [LARGE SCALE GENOMIC DNA]</scope>
    <source>
        <strain evidence="2">cv. Yunnan</strain>
        <tissue evidence="1">Leaves</tissue>
    </source>
</reference>
<proteinExistence type="predicted"/>
<gene>
    <name evidence="1" type="ORF">L1987_17071</name>
</gene>
<comment type="caution">
    <text evidence="1">The sequence shown here is derived from an EMBL/GenBank/DDBJ whole genome shotgun (WGS) entry which is preliminary data.</text>
</comment>
<protein>
    <submittedName>
        <fullName evidence="1">Uncharacterized protein</fullName>
    </submittedName>
</protein>
<evidence type="ECO:0000313" key="1">
    <source>
        <dbReference type="EMBL" id="KAI3812364.1"/>
    </source>
</evidence>
<dbReference type="EMBL" id="CM042023">
    <property type="protein sequence ID" value="KAI3812364.1"/>
    <property type="molecule type" value="Genomic_DNA"/>
</dbReference>
<accession>A0ACB9IVT6</accession>
<name>A0ACB9IVT6_9ASTR</name>
<evidence type="ECO:0000313" key="2">
    <source>
        <dbReference type="Proteomes" id="UP001056120"/>
    </source>
</evidence>
<organism evidence="1 2">
    <name type="scientific">Smallanthus sonchifolius</name>
    <dbReference type="NCBI Taxonomy" id="185202"/>
    <lineage>
        <taxon>Eukaryota</taxon>
        <taxon>Viridiplantae</taxon>
        <taxon>Streptophyta</taxon>
        <taxon>Embryophyta</taxon>
        <taxon>Tracheophyta</taxon>
        <taxon>Spermatophyta</taxon>
        <taxon>Magnoliopsida</taxon>
        <taxon>eudicotyledons</taxon>
        <taxon>Gunneridae</taxon>
        <taxon>Pentapetalae</taxon>
        <taxon>asterids</taxon>
        <taxon>campanulids</taxon>
        <taxon>Asterales</taxon>
        <taxon>Asteraceae</taxon>
        <taxon>Asteroideae</taxon>
        <taxon>Heliantheae alliance</taxon>
        <taxon>Millerieae</taxon>
        <taxon>Smallanthus</taxon>
    </lineage>
</organism>
<sequence length="66" mass="7503">MKLYINRLLLQDLVCLLLHLSLILGIIIHQIQTLLHDHLGCHLDHPFKFQSPPGAPRKTSSYSCST</sequence>